<protein>
    <submittedName>
        <fullName evidence="1">Uncharacterized protein</fullName>
    </submittedName>
</protein>
<accession>A0ACC0ZPM0</accession>
<evidence type="ECO:0000313" key="1">
    <source>
        <dbReference type="EMBL" id="KAJ0074712.1"/>
    </source>
</evidence>
<organism evidence="1 2">
    <name type="scientific">Pistacia atlantica</name>
    <dbReference type="NCBI Taxonomy" id="434234"/>
    <lineage>
        <taxon>Eukaryota</taxon>
        <taxon>Viridiplantae</taxon>
        <taxon>Streptophyta</taxon>
        <taxon>Embryophyta</taxon>
        <taxon>Tracheophyta</taxon>
        <taxon>Spermatophyta</taxon>
        <taxon>Magnoliopsida</taxon>
        <taxon>eudicotyledons</taxon>
        <taxon>Gunneridae</taxon>
        <taxon>Pentapetalae</taxon>
        <taxon>rosids</taxon>
        <taxon>malvids</taxon>
        <taxon>Sapindales</taxon>
        <taxon>Anacardiaceae</taxon>
        <taxon>Pistacia</taxon>
    </lineage>
</organism>
<gene>
    <name evidence="1" type="ORF">Patl1_35110</name>
</gene>
<evidence type="ECO:0000313" key="2">
    <source>
        <dbReference type="Proteomes" id="UP001164250"/>
    </source>
</evidence>
<reference evidence="2" key="1">
    <citation type="journal article" date="2023" name="G3 (Bethesda)">
        <title>Genome assembly and association tests identify interacting loci associated with vigor, precocity, and sex in interspecific pistachio rootstocks.</title>
        <authorList>
            <person name="Palmer W."/>
            <person name="Jacygrad E."/>
            <person name="Sagayaradj S."/>
            <person name="Cavanaugh K."/>
            <person name="Han R."/>
            <person name="Bertier L."/>
            <person name="Beede B."/>
            <person name="Kafkas S."/>
            <person name="Golino D."/>
            <person name="Preece J."/>
            <person name="Michelmore R."/>
        </authorList>
    </citation>
    <scope>NUCLEOTIDE SEQUENCE [LARGE SCALE GENOMIC DNA]</scope>
</reference>
<name>A0ACC0ZPM0_9ROSI</name>
<dbReference type="Proteomes" id="UP001164250">
    <property type="component" value="Chromosome 15"/>
</dbReference>
<sequence>MDLAYRPSLIERDASGGLNVLPFAASDLVLSPSQWSSHVVVSCLS</sequence>
<keyword evidence="2" id="KW-1185">Reference proteome</keyword>
<dbReference type="EMBL" id="CM047910">
    <property type="protein sequence ID" value="KAJ0074712.1"/>
    <property type="molecule type" value="Genomic_DNA"/>
</dbReference>
<comment type="caution">
    <text evidence="1">The sequence shown here is derived from an EMBL/GenBank/DDBJ whole genome shotgun (WGS) entry which is preliminary data.</text>
</comment>
<proteinExistence type="predicted"/>